<dbReference type="InterPro" id="IPR016181">
    <property type="entry name" value="Acyl_CoA_acyltransferase"/>
</dbReference>
<reference evidence="2 3" key="1">
    <citation type="journal article" date="2011" name="J. Bacteriol.">
        <title>Genome sequence of Brevibacillus laterosporus LMG 15441, a pathogen of invertebrates.</title>
        <authorList>
            <person name="Djukic M."/>
            <person name="Poehlein A."/>
            <person name="Thurmer A."/>
            <person name="Daniel R."/>
        </authorList>
    </citation>
    <scope>NUCLEOTIDE SEQUENCE [LARGE SCALE GENOMIC DNA]</scope>
    <source>
        <strain evidence="2 3">LMG 15441</strain>
    </source>
</reference>
<dbReference type="Proteomes" id="UP000005850">
    <property type="component" value="Chromosome"/>
</dbReference>
<protein>
    <submittedName>
        <fullName evidence="2">Putative ribosomal N-acetyltransferase YdaF</fullName>
        <ecNumber evidence="2">2.3.1.-</ecNumber>
    </submittedName>
</protein>
<dbReference type="SUPFAM" id="SSF55729">
    <property type="entry name" value="Acyl-CoA N-acyltransferases (Nat)"/>
    <property type="match status" value="1"/>
</dbReference>
<gene>
    <name evidence="2" type="primary">ydaF_1</name>
    <name evidence="2" type="ORF">BRLA_c009630</name>
</gene>
<dbReference type="GO" id="GO:0005737">
    <property type="term" value="C:cytoplasm"/>
    <property type="evidence" value="ECO:0007669"/>
    <property type="project" value="TreeGrafter"/>
</dbReference>
<dbReference type="EC" id="2.3.1.-" evidence="2"/>
<dbReference type="PANTHER" id="PTHR43792:SF9">
    <property type="entry name" value="RIBOSOMAL-PROTEIN-ALANINE ACETYLTRANSFERASE"/>
    <property type="match status" value="1"/>
</dbReference>
<dbReference type="PANTHER" id="PTHR43792">
    <property type="entry name" value="GNAT FAMILY, PUTATIVE (AFU_ORTHOLOGUE AFUA_3G00765)-RELATED-RELATED"/>
    <property type="match status" value="1"/>
</dbReference>
<dbReference type="InterPro" id="IPR051531">
    <property type="entry name" value="N-acetyltransferase"/>
</dbReference>
<feature type="domain" description="N-acetyltransferase" evidence="1">
    <location>
        <begin position="12"/>
        <end position="181"/>
    </location>
</feature>
<name>A0A075R0D1_BRELA</name>
<dbReference type="HOGENOM" id="CLU_013985_3_6_9"/>
<dbReference type="STRING" id="1042163.BRLA_c009630"/>
<dbReference type="AlphaFoldDB" id="A0A075R0D1"/>
<dbReference type="KEGG" id="blr:BRLA_c009630"/>
<keyword evidence="2" id="KW-0012">Acyltransferase</keyword>
<dbReference type="EMBL" id="CP007806">
    <property type="protein sequence ID" value="AIG25304.1"/>
    <property type="molecule type" value="Genomic_DNA"/>
</dbReference>
<dbReference type="PROSITE" id="PS51186">
    <property type="entry name" value="GNAT"/>
    <property type="match status" value="1"/>
</dbReference>
<dbReference type="Pfam" id="PF13302">
    <property type="entry name" value="Acetyltransf_3"/>
    <property type="match status" value="1"/>
</dbReference>
<dbReference type="RefSeq" id="WP_003335182.1">
    <property type="nucleotide sequence ID" value="NZ_CP007806.1"/>
</dbReference>
<proteinExistence type="predicted"/>
<evidence type="ECO:0000259" key="1">
    <source>
        <dbReference type="PROSITE" id="PS51186"/>
    </source>
</evidence>
<organism evidence="2 3">
    <name type="scientific">Brevibacillus laterosporus LMG 15441</name>
    <dbReference type="NCBI Taxonomy" id="1042163"/>
    <lineage>
        <taxon>Bacteria</taxon>
        <taxon>Bacillati</taxon>
        <taxon>Bacillota</taxon>
        <taxon>Bacilli</taxon>
        <taxon>Bacillales</taxon>
        <taxon>Paenibacillaceae</taxon>
        <taxon>Brevibacillus</taxon>
    </lineage>
</organism>
<keyword evidence="2" id="KW-0808">Transferase</keyword>
<dbReference type="InterPro" id="IPR000182">
    <property type="entry name" value="GNAT_dom"/>
</dbReference>
<dbReference type="eggNOG" id="COG1670">
    <property type="taxonomic scope" value="Bacteria"/>
</dbReference>
<accession>A0A075R0D1</accession>
<evidence type="ECO:0000313" key="2">
    <source>
        <dbReference type="EMBL" id="AIG25304.1"/>
    </source>
</evidence>
<sequence length="183" mass="21470">MKTEVIIVTDRLVVREMTLEDAEVLYRYWSDDEVTKHMNISSFTQVDQAKEMIQLLLDLGKEGKAYRYSIVVKETNQVIGTCGFNYIDREDNRAEIGFDLGRPFWKKGYAREGLEALVRYGFDVHKLNRIEAKVEPENVNSKMVLNKLSFVHEGLLREHQKSKGKYVDLHMFSLLKKEYLEKE</sequence>
<evidence type="ECO:0000313" key="3">
    <source>
        <dbReference type="Proteomes" id="UP000005850"/>
    </source>
</evidence>
<dbReference type="Gene3D" id="3.40.630.30">
    <property type="match status" value="1"/>
</dbReference>
<keyword evidence="3" id="KW-1185">Reference proteome</keyword>
<dbReference type="GO" id="GO:0008999">
    <property type="term" value="F:protein-N-terminal-alanine acetyltransferase activity"/>
    <property type="evidence" value="ECO:0007669"/>
    <property type="project" value="TreeGrafter"/>
</dbReference>